<dbReference type="STRING" id="332977.SAMN05421740_11272"/>
<dbReference type="Proteomes" id="UP000198916">
    <property type="component" value="Unassembled WGS sequence"/>
</dbReference>
<organism evidence="1 2">
    <name type="scientific">Parapedobacter koreensis</name>
    <dbReference type="NCBI Taxonomy" id="332977"/>
    <lineage>
        <taxon>Bacteria</taxon>
        <taxon>Pseudomonadati</taxon>
        <taxon>Bacteroidota</taxon>
        <taxon>Sphingobacteriia</taxon>
        <taxon>Sphingobacteriales</taxon>
        <taxon>Sphingobacteriaceae</taxon>
        <taxon>Parapedobacter</taxon>
    </lineage>
</organism>
<protein>
    <submittedName>
        <fullName evidence="1">Uncharacterized protein</fullName>
    </submittedName>
</protein>
<sequence length="38" mass="4371">MNKSESFNFFRPSVKFIAIFPGLSVQERFSGLAIINDY</sequence>
<name>A0A1H7TT80_9SPHI</name>
<evidence type="ECO:0000313" key="2">
    <source>
        <dbReference type="Proteomes" id="UP000198916"/>
    </source>
</evidence>
<accession>A0A1H7TT80</accession>
<proteinExistence type="predicted"/>
<gene>
    <name evidence="1" type="ORF">SAMN05421740_11272</name>
</gene>
<keyword evidence="2" id="KW-1185">Reference proteome</keyword>
<dbReference type="AlphaFoldDB" id="A0A1H7TT80"/>
<dbReference type="EMBL" id="FNZR01000012">
    <property type="protein sequence ID" value="SEL87951.1"/>
    <property type="molecule type" value="Genomic_DNA"/>
</dbReference>
<reference evidence="2" key="1">
    <citation type="submission" date="2016-10" db="EMBL/GenBank/DDBJ databases">
        <authorList>
            <person name="Varghese N."/>
            <person name="Submissions S."/>
        </authorList>
    </citation>
    <scope>NUCLEOTIDE SEQUENCE [LARGE SCALE GENOMIC DNA]</scope>
    <source>
        <strain evidence="2">Jip14</strain>
    </source>
</reference>
<evidence type="ECO:0000313" key="1">
    <source>
        <dbReference type="EMBL" id="SEL87951.1"/>
    </source>
</evidence>